<name>A0A2P8DPP1_9ACTN</name>
<evidence type="ECO:0000313" key="3">
    <source>
        <dbReference type="Proteomes" id="UP000243528"/>
    </source>
</evidence>
<reference evidence="2 3" key="1">
    <citation type="submission" date="2018-03" db="EMBL/GenBank/DDBJ databases">
        <title>Genomic Encyclopedia of Archaeal and Bacterial Type Strains, Phase II (KMG-II): from individual species to whole genera.</title>
        <authorList>
            <person name="Goeker M."/>
        </authorList>
    </citation>
    <scope>NUCLEOTIDE SEQUENCE [LARGE SCALE GENOMIC DNA]</scope>
    <source>
        <strain evidence="2 3">DSM 45211</strain>
    </source>
</reference>
<dbReference type="EMBL" id="PYGE01000018">
    <property type="protein sequence ID" value="PSK99176.1"/>
    <property type="molecule type" value="Genomic_DNA"/>
</dbReference>
<feature type="region of interest" description="Disordered" evidence="1">
    <location>
        <begin position="165"/>
        <end position="211"/>
    </location>
</feature>
<dbReference type="Proteomes" id="UP000243528">
    <property type="component" value="Unassembled WGS sequence"/>
</dbReference>
<proteinExistence type="predicted"/>
<comment type="caution">
    <text evidence="2">The sequence shown here is derived from an EMBL/GenBank/DDBJ whole genome shotgun (WGS) entry which is preliminary data.</text>
</comment>
<gene>
    <name evidence="2" type="ORF">CLV30_11877</name>
</gene>
<dbReference type="AlphaFoldDB" id="A0A2P8DPP1"/>
<evidence type="ECO:0000313" key="2">
    <source>
        <dbReference type="EMBL" id="PSK99176.1"/>
    </source>
</evidence>
<feature type="region of interest" description="Disordered" evidence="1">
    <location>
        <begin position="102"/>
        <end position="131"/>
    </location>
</feature>
<accession>A0A2P8DPP1</accession>
<evidence type="ECO:0000256" key="1">
    <source>
        <dbReference type="SAM" id="MobiDB-lite"/>
    </source>
</evidence>
<keyword evidence="3" id="KW-1185">Reference proteome</keyword>
<protein>
    <submittedName>
        <fullName evidence="2">Uncharacterized protein</fullName>
    </submittedName>
</protein>
<sequence>MTCTYNVMSAESGQNGRPVRSSVDALTATAADSQGIIDAAGSEIDSSVEEIVRVAVSELPRDEAAAVESAVREIAGDMARVMDELADDVGTTFDEQATELRGLLQPDDHDPVDVGPAGLEPGPAKHDSSDADLRRITLPDGTVIVPGAAAPDPVGWEATATVDDEHISDDDDGVPQPHAGSAAATAQDEPEEFKERNENRSTRRSASQRAKEAREIWLGNGNEIGNLAHEILVEPNYEPPKPPPGLDVNDPVTALSMTLAALWEALARSTHRRRGR</sequence>
<organism evidence="2 3">
    <name type="scientific">Haloactinopolyspora alba</name>
    <dbReference type="NCBI Taxonomy" id="648780"/>
    <lineage>
        <taxon>Bacteria</taxon>
        <taxon>Bacillati</taxon>
        <taxon>Actinomycetota</taxon>
        <taxon>Actinomycetes</taxon>
        <taxon>Jiangellales</taxon>
        <taxon>Jiangellaceae</taxon>
        <taxon>Haloactinopolyspora</taxon>
    </lineage>
</organism>